<dbReference type="Gene3D" id="3.90.1560.10">
    <property type="entry name" value="ComB-like"/>
    <property type="match status" value="1"/>
</dbReference>
<keyword evidence="9" id="KW-1185">Reference proteome</keyword>
<dbReference type="Proteomes" id="UP000256388">
    <property type="component" value="Unassembled WGS sequence"/>
</dbReference>
<evidence type="ECO:0000256" key="4">
    <source>
        <dbReference type="ARBA" id="ARBA00021948"/>
    </source>
</evidence>
<dbReference type="PANTHER" id="PTHR37311">
    <property type="entry name" value="2-PHOSPHOSULFOLACTATE PHOSPHATASE-RELATED"/>
    <property type="match status" value="1"/>
</dbReference>
<dbReference type="GO" id="GO:0050545">
    <property type="term" value="F:sulfopyruvate decarboxylase activity"/>
    <property type="evidence" value="ECO:0007669"/>
    <property type="project" value="TreeGrafter"/>
</dbReference>
<keyword evidence="5" id="KW-0378">Hydrolase</keyword>
<dbReference type="AlphaFoldDB" id="A0A347ZW16"/>
<proteinExistence type="inferred from homology"/>
<keyword evidence="6" id="KW-0460">Magnesium</keyword>
<gene>
    <name evidence="8" type="ORF">DFR64_2397</name>
</gene>
<dbReference type="SUPFAM" id="SSF142823">
    <property type="entry name" value="ComB-like"/>
    <property type="match status" value="1"/>
</dbReference>
<evidence type="ECO:0000256" key="1">
    <source>
        <dbReference type="ARBA" id="ARBA00001946"/>
    </source>
</evidence>
<comment type="similarity">
    <text evidence="2">Belongs to the ComB family.</text>
</comment>
<comment type="caution">
    <text evidence="8">The sequence shown here is derived from an EMBL/GenBank/DDBJ whole genome shotgun (WGS) entry which is preliminary data.</text>
</comment>
<dbReference type="InterPro" id="IPR005238">
    <property type="entry name" value="ComB-like"/>
</dbReference>
<dbReference type="GO" id="GO:0000287">
    <property type="term" value="F:magnesium ion binding"/>
    <property type="evidence" value="ECO:0007669"/>
    <property type="project" value="InterPro"/>
</dbReference>
<evidence type="ECO:0000256" key="5">
    <source>
        <dbReference type="ARBA" id="ARBA00022801"/>
    </source>
</evidence>
<evidence type="ECO:0000256" key="7">
    <source>
        <dbReference type="ARBA" id="ARBA00033711"/>
    </source>
</evidence>
<evidence type="ECO:0000256" key="3">
    <source>
        <dbReference type="ARBA" id="ARBA00012953"/>
    </source>
</evidence>
<evidence type="ECO:0000256" key="6">
    <source>
        <dbReference type="ARBA" id="ARBA00022842"/>
    </source>
</evidence>
<dbReference type="EC" id="3.1.3.71" evidence="3"/>
<protein>
    <recommendedName>
        <fullName evidence="4">Probable 2-phosphosulfolactate phosphatase</fullName>
        <ecNumber evidence="3">3.1.3.71</ecNumber>
    </recommendedName>
</protein>
<sequence>MKIQRANLETCGTETDFVVVIDVLRAFTTAAVAFANGASEIILVSTVDELFNLSKTYPGSLLIGEVNGIPIEGVDYGNSPSALINVDLSGRRLIQRTTAGTQGVLRSSNARYLLAASLCCLDATVYYINQVQPSSLTLVESGVFEGGWGDEDRACADMIEAHLLKKEVRCGEILDRVAKSKSGEKYFDWEDRIFPREDLVIASTIDCYDFVMKVTIESGIHFLRPVK</sequence>
<dbReference type="PANTHER" id="PTHR37311:SF1">
    <property type="entry name" value="2-PHOSPHOSULFOLACTATE PHOSPHATASE-RELATED"/>
    <property type="match status" value="1"/>
</dbReference>
<accession>A0A347ZW16</accession>
<dbReference type="RefSeq" id="WP_158675131.1">
    <property type="nucleotide sequence ID" value="NZ_AP018437.1"/>
</dbReference>
<reference evidence="8 9" key="1">
    <citation type="submission" date="2018-08" db="EMBL/GenBank/DDBJ databases">
        <title>Genomic Encyclopedia of Type Strains, Phase IV (KMG-IV): sequencing the most valuable type-strain genomes for metagenomic binning, comparative biology and taxonomic classification.</title>
        <authorList>
            <person name="Goeker M."/>
        </authorList>
    </citation>
    <scope>NUCLEOTIDE SEQUENCE [LARGE SCALE GENOMIC DNA]</scope>
    <source>
        <strain evidence="8 9">DSM 23923</strain>
    </source>
</reference>
<dbReference type="GO" id="GO:0050532">
    <property type="term" value="F:2-phosphosulfolactate phosphatase activity"/>
    <property type="evidence" value="ECO:0007669"/>
    <property type="project" value="UniProtKB-EC"/>
</dbReference>
<comment type="catalytic activity">
    <reaction evidence="7">
        <text>(2R)-O-phospho-3-sulfolactate + H2O = (2R)-3-sulfolactate + phosphate</text>
        <dbReference type="Rhea" id="RHEA:23416"/>
        <dbReference type="ChEBI" id="CHEBI:15377"/>
        <dbReference type="ChEBI" id="CHEBI:15597"/>
        <dbReference type="ChEBI" id="CHEBI:43474"/>
        <dbReference type="ChEBI" id="CHEBI:58738"/>
        <dbReference type="EC" id="3.1.3.71"/>
    </reaction>
</comment>
<evidence type="ECO:0000313" key="8">
    <source>
        <dbReference type="EMBL" id="REG07193.1"/>
    </source>
</evidence>
<evidence type="ECO:0000256" key="2">
    <source>
        <dbReference type="ARBA" id="ARBA00009997"/>
    </source>
</evidence>
<evidence type="ECO:0000313" key="9">
    <source>
        <dbReference type="Proteomes" id="UP000256388"/>
    </source>
</evidence>
<comment type="cofactor">
    <cofactor evidence="1">
        <name>Mg(2+)</name>
        <dbReference type="ChEBI" id="CHEBI:18420"/>
    </cofactor>
</comment>
<organism evidence="8 9">
    <name type="scientific">Pelolinea submarina</name>
    <dbReference type="NCBI Taxonomy" id="913107"/>
    <lineage>
        <taxon>Bacteria</taxon>
        <taxon>Bacillati</taxon>
        <taxon>Chloroflexota</taxon>
        <taxon>Anaerolineae</taxon>
        <taxon>Anaerolineales</taxon>
        <taxon>Anaerolineaceae</taxon>
        <taxon>Pelolinea</taxon>
    </lineage>
</organism>
<dbReference type="OrthoDB" id="4913at2"/>
<name>A0A347ZW16_9CHLR</name>
<dbReference type="InterPro" id="IPR036702">
    <property type="entry name" value="ComB-like_sf"/>
</dbReference>
<dbReference type="Pfam" id="PF04029">
    <property type="entry name" value="2-ph_phosp"/>
    <property type="match status" value="1"/>
</dbReference>
<dbReference type="EMBL" id="QUMS01000003">
    <property type="protein sequence ID" value="REG07193.1"/>
    <property type="molecule type" value="Genomic_DNA"/>
</dbReference>